<dbReference type="EMBL" id="RHFK02000008">
    <property type="protein sequence ID" value="TWW72447.1"/>
    <property type="molecule type" value="Genomic_DNA"/>
</dbReference>
<feature type="region of interest" description="Disordered" evidence="1">
    <location>
        <begin position="1"/>
        <end position="30"/>
    </location>
</feature>
<dbReference type="Proteomes" id="UP000324091">
    <property type="component" value="Chromosome 16"/>
</dbReference>
<dbReference type="FunFam" id="1.20.5.650:FF:000001">
    <property type="entry name" value="transcription factor IIIB 90 kDa subunit isoform X2"/>
    <property type="match status" value="1"/>
</dbReference>
<name>A0A5C6P2W5_9TELE</name>
<accession>A0A5C6P2W5</accession>
<keyword evidence="4" id="KW-1185">Reference proteome</keyword>
<dbReference type="Pfam" id="PF07741">
    <property type="entry name" value="BRF1"/>
    <property type="match status" value="1"/>
</dbReference>
<dbReference type="InterPro" id="IPR011665">
    <property type="entry name" value="BRF1_TBP-bd_dom"/>
</dbReference>
<comment type="caution">
    <text evidence="3">The sequence shown here is derived from an EMBL/GenBank/DDBJ whole genome shotgun (WGS) entry which is preliminary data.</text>
</comment>
<protein>
    <recommendedName>
        <fullName evidence="2">Brf1 TBP-binding domain-containing protein</fullName>
    </recommendedName>
</protein>
<sequence>MATAWSDVAQSRDAADDPDSERLRLSSSSVPLSSSVVSDHIRQSCHPEAGWREYLGSGYLCGRSQRLAAGVPPPPPLLLLLFLTQRPMVSCAPQNTDRDGSDSGELDLSGIDDSEIELYLLSDNEIKIKTALWMAENSDYLKEQREKEAKIAKEKELGIYKERKVRRWTGSWILVPGSWFLDPGSWFLVSGSWFLDPGSSALLNNPPVQVSWLGLSHEST</sequence>
<proteinExistence type="predicted"/>
<gene>
    <name evidence="3" type="ORF">D4764_16G0009440</name>
</gene>
<feature type="domain" description="Brf1 TBP-binding" evidence="2">
    <location>
        <begin position="109"/>
        <end position="166"/>
    </location>
</feature>
<evidence type="ECO:0000313" key="4">
    <source>
        <dbReference type="Proteomes" id="UP000324091"/>
    </source>
</evidence>
<dbReference type="Gene3D" id="1.20.5.650">
    <property type="entry name" value="Single helix bin"/>
    <property type="match status" value="1"/>
</dbReference>
<organism evidence="3 4">
    <name type="scientific">Takifugu flavidus</name>
    <name type="common">sansaifugu</name>
    <dbReference type="NCBI Taxonomy" id="433684"/>
    <lineage>
        <taxon>Eukaryota</taxon>
        <taxon>Metazoa</taxon>
        <taxon>Chordata</taxon>
        <taxon>Craniata</taxon>
        <taxon>Vertebrata</taxon>
        <taxon>Euteleostomi</taxon>
        <taxon>Actinopterygii</taxon>
        <taxon>Neopterygii</taxon>
        <taxon>Teleostei</taxon>
        <taxon>Neoteleostei</taxon>
        <taxon>Acanthomorphata</taxon>
        <taxon>Eupercaria</taxon>
        <taxon>Tetraodontiformes</taxon>
        <taxon>Tetradontoidea</taxon>
        <taxon>Tetraodontidae</taxon>
        <taxon>Takifugu</taxon>
    </lineage>
</organism>
<evidence type="ECO:0000256" key="1">
    <source>
        <dbReference type="SAM" id="MobiDB-lite"/>
    </source>
</evidence>
<evidence type="ECO:0000313" key="3">
    <source>
        <dbReference type="EMBL" id="TWW72447.1"/>
    </source>
</evidence>
<dbReference type="AlphaFoldDB" id="A0A5C6P2W5"/>
<evidence type="ECO:0000259" key="2">
    <source>
        <dbReference type="Pfam" id="PF07741"/>
    </source>
</evidence>
<reference evidence="3 4" key="1">
    <citation type="submission" date="2019-04" db="EMBL/GenBank/DDBJ databases">
        <title>Chromosome genome assembly for Takifugu flavidus.</title>
        <authorList>
            <person name="Xiao S."/>
        </authorList>
    </citation>
    <scope>NUCLEOTIDE SEQUENCE [LARGE SCALE GENOMIC DNA]</scope>
    <source>
        <strain evidence="3">HTHZ2018</strain>
        <tissue evidence="3">Muscle</tissue>
    </source>
</reference>